<evidence type="ECO:0000313" key="1">
    <source>
        <dbReference type="EMBL" id="KAJ0079007.1"/>
    </source>
</evidence>
<reference evidence="2" key="1">
    <citation type="journal article" date="2023" name="G3 (Bethesda)">
        <title>Genome assembly and association tests identify interacting loci associated with vigor, precocity, and sex in interspecific pistachio rootstocks.</title>
        <authorList>
            <person name="Palmer W."/>
            <person name="Jacygrad E."/>
            <person name="Sagayaradj S."/>
            <person name="Cavanaugh K."/>
            <person name="Han R."/>
            <person name="Bertier L."/>
            <person name="Beede B."/>
            <person name="Kafkas S."/>
            <person name="Golino D."/>
            <person name="Preece J."/>
            <person name="Michelmore R."/>
        </authorList>
    </citation>
    <scope>NUCLEOTIDE SEQUENCE [LARGE SCALE GENOMIC DNA]</scope>
</reference>
<accession>A0ACC0ZW79</accession>
<comment type="caution">
    <text evidence="1">The sequence shown here is derived from an EMBL/GenBank/DDBJ whole genome shotgun (WGS) entry which is preliminary data.</text>
</comment>
<dbReference type="Proteomes" id="UP001164250">
    <property type="component" value="Chromosome 13"/>
</dbReference>
<protein>
    <submittedName>
        <fullName evidence="1">Uncharacterized protein</fullName>
    </submittedName>
</protein>
<keyword evidence="2" id="KW-1185">Reference proteome</keyword>
<gene>
    <name evidence="1" type="ORF">Patl1_23848</name>
</gene>
<dbReference type="EMBL" id="CM047909">
    <property type="protein sequence ID" value="KAJ0079007.1"/>
    <property type="molecule type" value="Genomic_DNA"/>
</dbReference>
<evidence type="ECO:0000313" key="2">
    <source>
        <dbReference type="Proteomes" id="UP001164250"/>
    </source>
</evidence>
<name>A0ACC0ZW79_9ROSI</name>
<organism evidence="1 2">
    <name type="scientific">Pistacia atlantica</name>
    <dbReference type="NCBI Taxonomy" id="434234"/>
    <lineage>
        <taxon>Eukaryota</taxon>
        <taxon>Viridiplantae</taxon>
        <taxon>Streptophyta</taxon>
        <taxon>Embryophyta</taxon>
        <taxon>Tracheophyta</taxon>
        <taxon>Spermatophyta</taxon>
        <taxon>Magnoliopsida</taxon>
        <taxon>eudicotyledons</taxon>
        <taxon>Gunneridae</taxon>
        <taxon>Pentapetalae</taxon>
        <taxon>rosids</taxon>
        <taxon>malvids</taxon>
        <taxon>Sapindales</taxon>
        <taxon>Anacardiaceae</taxon>
        <taxon>Pistacia</taxon>
    </lineage>
</organism>
<sequence length="119" mass="13830">MAEGTHLSQLLDTVSKHEKARDTKHQPLKDIHEMWQSLTAGSHRNVEIGYGEGSAHVNNEAHLNPNQPWSRIKLDFPRFLGNNPAGWIYKAEQYFWLYETPMQQRILMASYHMEDDALL</sequence>
<proteinExistence type="predicted"/>